<reference evidence="2" key="1">
    <citation type="submission" date="2020-12" db="EMBL/GenBank/DDBJ databases">
        <title>Bacterial novel species Flavobacterium sp. SE-1-e isolated from soil.</title>
        <authorList>
            <person name="Jung H.-Y."/>
        </authorList>
    </citation>
    <scope>NUCLEOTIDE SEQUENCE</scope>
    <source>
        <strain evidence="2">SE-1-e</strain>
    </source>
</reference>
<dbReference type="Gene3D" id="1.25.40.390">
    <property type="match status" value="1"/>
</dbReference>
<name>A0A934PKB9_9FLAO</name>
<dbReference type="AlphaFoldDB" id="A0A934PKB9"/>
<sequence>MKKLQIIVILLTLVLLNTNCTGDFEELNENPNLIAEISPGTLLNPILYGMASHHAQRSTDVTFNLMQVSLPFPSISGGLHRYDVSPNIGNSTWNTSYKWLAGVREMRIAAEKAQDTNYEAVALTLNAWIYANLTDVFGPVPMTNAVKGEEGLLYPSYDSQEFIYETILADLERANSLYNTQTGMIYASDILFQNDVTKWRKFTNSLHMRLLLRISNRTETNALQKLVAMVQNPTLYPVFASTAESAILQVTGIGANVSPWGRPQDFNNGIRMASFFIDNLNALNDPRRAIIATTATDFNGVNLGYKGIPSAYTGSDSQFQYNASSLNRNQAVAPMKIMILTYAEVEFIKAELAQRGFIADAETHYKNGINAAMDQLGVVLPTDYFSNSAVAYDGSLEKIMLQKYYALYFTDYQQWFEYRRTGLPKLPTTTAMLNNAQMPARFTYPTDQQLYNPVNYKEAVQLLGSDDINTKVWWDTID</sequence>
<keyword evidence="2" id="KW-0449">Lipoprotein</keyword>
<evidence type="ECO:0000256" key="1">
    <source>
        <dbReference type="SAM" id="SignalP"/>
    </source>
</evidence>
<feature type="signal peptide" evidence="1">
    <location>
        <begin position="1"/>
        <end position="22"/>
    </location>
</feature>
<comment type="caution">
    <text evidence="2">The sequence shown here is derived from an EMBL/GenBank/DDBJ whole genome shotgun (WGS) entry which is preliminary data.</text>
</comment>
<dbReference type="InterPro" id="IPR041662">
    <property type="entry name" value="SusD-like_2"/>
</dbReference>
<accession>A0A934PKB9</accession>
<feature type="chain" id="PRO_5037366907" evidence="1">
    <location>
        <begin position="23"/>
        <end position="478"/>
    </location>
</feature>
<dbReference type="InterPro" id="IPR011990">
    <property type="entry name" value="TPR-like_helical_dom_sf"/>
</dbReference>
<dbReference type="RefSeq" id="WP_200105093.1">
    <property type="nucleotide sequence ID" value="NZ_JAEHFV010000001.1"/>
</dbReference>
<protein>
    <submittedName>
        <fullName evidence="2">SusD/RagB family nutrient-binding outer membrane lipoprotein</fullName>
    </submittedName>
</protein>
<dbReference type="Pfam" id="PF12771">
    <property type="entry name" value="SusD-like_2"/>
    <property type="match status" value="1"/>
</dbReference>
<proteinExistence type="predicted"/>
<organism evidence="2 3">
    <name type="scientific">Flavobacterium agrisoli</name>
    <dbReference type="NCBI Taxonomy" id="2793066"/>
    <lineage>
        <taxon>Bacteria</taxon>
        <taxon>Pseudomonadati</taxon>
        <taxon>Bacteroidota</taxon>
        <taxon>Flavobacteriia</taxon>
        <taxon>Flavobacteriales</taxon>
        <taxon>Flavobacteriaceae</taxon>
        <taxon>Flavobacterium</taxon>
    </lineage>
</organism>
<dbReference type="SUPFAM" id="SSF48452">
    <property type="entry name" value="TPR-like"/>
    <property type="match status" value="1"/>
</dbReference>
<evidence type="ECO:0000313" key="2">
    <source>
        <dbReference type="EMBL" id="MBK0369187.1"/>
    </source>
</evidence>
<gene>
    <name evidence="2" type="ORF">I5M07_04990</name>
</gene>
<evidence type="ECO:0000313" key="3">
    <source>
        <dbReference type="Proteomes" id="UP000609172"/>
    </source>
</evidence>
<keyword evidence="1" id="KW-0732">Signal</keyword>
<keyword evidence="3" id="KW-1185">Reference proteome</keyword>
<dbReference type="Proteomes" id="UP000609172">
    <property type="component" value="Unassembled WGS sequence"/>
</dbReference>
<dbReference type="EMBL" id="JAEHFV010000001">
    <property type="protein sequence ID" value="MBK0369187.1"/>
    <property type="molecule type" value="Genomic_DNA"/>
</dbReference>